<evidence type="ECO:0000256" key="1">
    <source>
        <dbReference type="SAM" id="MobiDB-lite"/>
    </source>
</evidence>
<dbReference type="Proteomes" id="UP000619293">
    <property type="component" value="Unassembled WGS sequence"/>
</dbReference>
<name>A0A8J3NNV9_9ACTN</name>
<evidence type="ECO:0000313" key="2">
    <source>
        <dbReference type="EMBL" id="GIF87400.1"/>
    </source>
</evidence>
<proteinExistence type="predicted"/>
<reference evidence="2 3" key="1">
    <citation type="submission" date="2021-01" db="EMBL/GenBank/DDBJ databases">
        <title>Whole genome shotgun sequence of Catellatospora chokoriensis NBRC 107358.</title>
        <authorList>
            <person name="Komaki H."/>
            <person name="Tamura T."/>
        </authorList>
    </citation>
    <scope>NUCLEOTIDE SEQUENCE [LARGE SCALE GENOMIC DNA]</scope>
    <source>
        <strain evidence="2 3">NBRC 107358</strain>
    </source>
</reference>
<protein>
    <submittedName>
        <fullName evidence="2">Uncharacterized protein</fullName>
    </submittedName>
</protein>
<gene>
    <name evidence="2" type="ORF">Cch02nite_08440</name>
</gene>
<dbReference type="EMBL" id="BONG01000004">
    <property type="protein sequence ID" value="GIF87400.1"/>
    <property type="molecule type" value="Genomic_DNA"/>
</dbReference>
<keyword evidence="3" id="KW-1185">Reference proteome</keyword>
<accession>A0A8J3NNV9</accession>
<comment type="caution">
    <text evidence="2">The sequence shown here is derived from an EMBL/GenBank/DDBJ whole genome shotgun (WGS) entry which is preliminary data.</text>
</comment>
<feature type="region of interest" description="Disordered" evidence="1">
    <location>
        <begin position="1"/>
        <end position="23"/>
    </location>
</feature>
<feature type="region of interest" description="Disordered" evidence="1">
    <location>
        <begin position="37"/>
        <end position="63"/>
    </location>
</feature>
<organism evidence="2 3">
    <name type="scientific">Catellatospora chokoriensis</name>
    <dbReference type="NCBI Taxonomy" id="310353"/>
    <lineage>
        <taxon>Bacteria</taxon>
        <taxon>Bacillati</taxon>
        <taxon>Actinomycetota</taxon>
        <taxon>Actinomycetes</taxon>
        <taxon>Micromonosporales</taxon>
        <taxon>Micromonosporaceae</taxon>
        <taxon>Catellatospora</taxon>
    </lineage>
</organism>
<dbReference type="AlphaFoldDB" id="A0A8J3NNV9"/>
<evidence type="ECO:0000313" key="3">
    <source>
        <dbReference type="Proteomes" id="UP000619293"/>
    </source>
</evidence>
<sequence>MIPSGATLDEGPRGPSGPARPENSFFWLVAPSEVHRGMGGQMPLGDGVHPDSERPAVANGGERPPAALSIRAVIRGTYARLSACPFS</sequence>